<dbReference type="SMART" id="SM00631">
    <property type="entry name" value="Zn_pept"/>
    <property type="match status" value="1"/>
</dbReference>
<evidence type="ECO:0000259" key="15">
    <source>
        <dbReference type="PROSITE" id="PS51175"/>
    </source>
</evidence>
<dbReference type="SUPFAM" id="SSF53187">
    <property type="entry name" value="Zn-dependent exopeptidases"/>
    <property type="match status" value="1"/>
</dbReference>
<comment type="catalytic activity">
    <reaction evidence="10">
        <text>Releases a C-terminal residue, which may be hydrophobic or positively charged.</text>
        <dbReference type="EC" id="3.4.17.18"/>
    </reaction>
</comment>
<dbReference type="InterPro" id="IPR005084">
    <property type="entry name" value="CBM6"/>
</dbReference>
<evidence type="ECO:0000313" key="17">
    <source>
        <dbReference type="EMBL" id="MBB3836085.1"/>
    </source>
</evidence>
<evidence type="ECO:0000256" key="10">
    <source>
        <dbReference type="ARBA" id="ARBA00050859"/>
    </source>
</evidence>
<keyword evidence="3" id="KW-0121">Carboxypeptidase</keyword>
<comment type="similarity">
    <text evidence="2 12">Belongs to the peptidase M14 family.</text>
</comment>
<evidence type="ECO:0000256" key="12">
    <source>
        <dbReference type="PROSITE-ProRule" id="PRU01379"/>
    </source>
</evidence>
<feature type="signal peptide" evidence="13">
    <location>
        <begin position="1"/>
        <end position="20"/>
    </location>
</feature>
<evidence type="ECO:0000256" key="1">
    <source>
        <dbReference type="ARBA" id="ARBA00001947"/>
    </source>
</evidence>
<keyword evidence="4" id="KW-0645">Protease</keyword>
<proteinExistence type="inferred from homology"/>
<dbReference type="PANTHER" id="PTHR11705">
    <property type="entry name" value="PROTEASE FAMILY M14 CARBOXYPEPTIDASE A,B"/>
    <property type="match status" value="1"/>
</dbReference>
<feature type="active site" description="Proton donor/acceptor" evidence="12">
    <location>
        <position position="391"/>
    </location>
</feature>
<dbReference type="CDD" id="cd03859">
    <property type="entry name" value="M14_CPT"/>
    <property type="match status" value="1"/>
</dbReference>
<evidence type="ECO:0000259" key="16">
    <source>
        <dbReference type="PROSITE" id="PS52035"/>
    </source>
</evidence>
<organism evidence="17 18">
    <name type="scientific">Runella defluvii</name>
    <dbReference type="NCBI Taxonomy" id="370973"/>
    <lineage>
        <taxon>Bacteria</taxon>
        <taxon>Pseudomonadati</taxon>
        <taxon>Bacteroidota</taxon>
        <taxon>Cytophagia</taxon>
        <taxon>Cytophagales</taxon>
        <taxon>Spirosomataceae</taxon>
        <taxon>Runella</taxon>
    </lineage>
</organism>
<reference evidence="17 18" key="1">
    <citation type="submission" date="2020-08" db="EMBL/GenBank/DDBJ databases">
        <title>Genomic Encyclopedia of Type Strains, Phase IV (KMG-IV): sequencing the most valuable type-strain genomes for metagenomic binning, comparative biology and taxonomic classification.</title>
        <authorList>
            <person name="Goeker M."/>
        </authorList>
    </citation>
    <scope>NUCLEOTIDE SEQUENCE [LARGE SCALE GENOMIC DNA]</scope>
    <source>
        <strain evidence="17 18">DSM 17976</strain>
    </source>
</reference>
<dbReference type="PROSITE" id="PS50853">
    <property type="entry name" value="FN3"/>
    <property type="match status" value="1"/>
</dbReference>
<dbReference type="GO" id="GO:0005615">
    <property type="term" value="C:extracellular space"/>
    <property type="evidence" value="ECO:0007669"/>
    <property type="project" value="TreeGrafter"/>
</dbReference>
<comment type="caution">
    <text evidence="17">The sequence shown here is derived from an EMBL/GenBank/DDBJ whole genome shotgun (WGS) entry which is preliminary data.</text>
</comment>
<dbReference type="EMBL" id="JACIBY010000001">
    <property type="protein sequence ID" value="MBB3836085.1"/>
    <property type="molecule type" value="Genomic_DNA"/>
</dbReference>
<evidence type="ECO:0000259" key="14">
    <source>
        <dbReference type="PROSITE" id="PS50853"/>
    </source>
</evidence>
<protein>
    <recommendedName>
        <fullName evidence="11">carboxypeptidase T</fullName>
        <ecNumber evidence="11">3.4.17.18</ecNumber>
    </recommendedName>
</protein>
<feature type="chain" id="PRO_5030848299" description="carboxypeptidase T" evidence="13">
    <location>
        <begin position="21"/>
        <end position="908"/>
    </location>
</feature>
<dbReference type="GO" id="GO:0006508">
    <property type="term" value="P:proteolysis"/>
    <property type="evidence" value="ECO:0007669"/>
    <property type="project" value="UniProtKB-KW"/>
</dbReference>
<evidence type="ECO:0000256" key="8">
    <source>
        <dbReference type="ARBA" id="ARBA00022833"/>
    </source>
</evidence>
<dbReference type="InterPro" id="IPR036116">
    <property type="entry name" value="FN3_sf"/>
</dbReference>
<dbReference type="NCBIfam" id="TIGR04183">
    <property type="entry name" value="Por_Secre_tail"/>
    <property type="match status" value="1"/>
</dbReference>
<dbReference type="AlphaFoldDB" id="A0A7W6EN25"/>
<keyword evidence="8" id="KW-0862">Zinc</keyword>
<keyword evidence="9" id="KW-0482">Metalloprotease</keyword>
<dbReference type="CDD" id="cd00063">
    <property type="entry name" value="FN3"/>
    <property type="match status" value="1"/>
</dbReference>
<dbReference type="RefSeq" id="WP_183970880.1">
    <property type="nucleotide sequence ID" value="NZ_JACIBY010000001.1"/>
</dbReference>
<evidence type="ECO:0000256" key="2">
    <source>
        <dbReference type="ARBA" id="ARBA00005988"/>
    </source>
</evidence>
<dbReference type="GO" id="GO:0030246">
    <property type="term" value="F:carbohydrate binding"/>
    <property type="evidence" value="ECO:0007669"/>
    <property type="project" value="InterPro"/>
</dbReference>
<evidence type="ECO:0000256" key="6">
    <source>
        <dbReference type="ARBA" id="ARBA00022729"/>
    </source>
</evidence>
<dbReference type="GO" id="GO:0004181">
    <property type="term" value="F:metallocarboxypeptidase activity"/>
    <property type="evidence" value="ECO:0007669"/>
    <property type="project" value="InterPro"/>
</dbReference>
<evidence type="ECO:0000256" key="13">
    <source>
        <dbReference type="SAM" id="SignalP"/>
    </source>
</evidence>
<comment type="cofactor">
    <cofactor evidence="1">
        <name>Zn(2+)</name>
        <dbReference type="ChEBI" id="CHEBI:29105"/>
    </cofactor>
</comment>
<dbReference type="InterPro" id="IPR026444">
    <property type="entry name" value="Secre_tail"/>
</dbReference>
<evidence type="ECO:0000256" key="4">
    <source>
        <dbReference type="ARBA" id="ARBA00022670"/>
    </source>
</evidence>
<dbReference type="InterPro" id="IPR000834">
    <property type="entry name" value="Peptidase_M14"/>
</dbReference>
<gene>
    <name evidence="17" type="ORF">FHS57_000067</name>
</gene>
<dbReference type="PRINTS" id="PR00765">
    <property type="entry name" value="CRBOXYPTASEA"/>
</dbReference>
<keyword evidence="5" id="KW-0479">Metal-binding</keyword>
<keyword evidence="18" id="KW-1185">Reference proteome</keyword>
<dbReference type="InterPro" id="IPR013783">
    <property type="entry name" value="Ig-like_fold"/>
</dbReference>
<dbReference type="SUPFAM" id="SSF49265">
    <property type="entry name" value="Fibronectin type III"/>
    <property type="match status" value="1"/>
</dbReference>
<keyword evidence="7" id="KW-0378">Hydrolase</keyword>
<dbReference type="PROSITE" id="PS51175">
    <property type="entry name" value="CBM6"/>
    <property type="match status" value="1"/>
</dbReference>
<evidence type="ECO:0000256" key="7">
    <source>
        <dbReference type="ARBA" id="ARBA00022801"/>
    </source>
</evidence>
<dbReference type="GO" id="GO:0008270">
    <property type="term" value="F:zinc ion binding"/>
    <property type="evidence" value="ECO:0007669"/>
    <property type="project" value="InterPro"/>
</dbReference>
<dbReference type="Pfam" id="PF00246">
    <property type="entry name" value="Peptidase_M14"/>
    <property type="match status" value="1"/>
</dbReference>
<sequence length="908" mass="98823">MKPFLCSAMLLLAAFCTSFGQNRLKFHRIQVNIDPYQLEKLFNDGLEIDHFSFDKKTLVAEISDNDLRVFRKHGIKVNYLIEDLEKSYQAFNLKMDEQNRKIGQMARTSAVPTPANFGTGSMGGFYTFQQLEAILDNMRALYPNLISSKVSIGSSVQSRPIYMVKISDNPDVDENEPELMMNALHHAREPMSLTQLVFFMWHLLENYNTDPEVKTLLNSSELYILPCLNPDGYVYNQTTNPNGGGMWRKNRRLNSGGSYGVDLNRNYGYNYALNNTGSSPTQTSDTYRGTAAFSEPETNAVNLFCQQHPFVTTINFHSYGNYLIYPFESLNPNNNPEQALFQQISTYFTQENGFVAGNAYQTVGYTANGTAPDWEYGQQTSKVKMFGFTPEVGSSSDGFWPASTRIVPLCNSTIDMNKKILRVSTFYATATDNGPATFASTNSTLQYAFKNFSLKNASYTVSISSTSPYVTSVAAPKTYTNATVGFLQTLNDGIGFTIDSATPLGTAITFTISVDNGMHVQQQTVTKTYNTPSCPTPASVTVTNLSSSTATVSWASVSGASSYTFDYRPTGSSTWQSSTSTNLSSALAGLTSFTTYEYSVKANCPSLSSTAATSTFQTYCPGSTSASSTCFPAQCYSDAGGIVTVEAENYNTAAAGTGSAASRSWSSFSNSSASGGVAMRVTGTGVNTGTSLNGPRLDYVLNISTPGTYYVWVRMSAGSSTTSDDAFYVGLNGVSVSSNFTNGINNNGGTAWTWVGAVSAVRVTANVTTPGYNVLNIWMREDGIRIDKIVVTNSSSFTPTGTGPSQSTPCHSATTRLAAEALDISTDEDIKAFPNPFQHTLKVNWNHAPEPVKELILYGVDGRTIYQNATLDGLSELEIATSHLAEGSYLLQVQFPSRRRTLKLIKKN</sequence>
<dbReference type="Proteomes" id="UP000541352">
    <property type="component" value="Unassembled WGS sequence"/>
</dbReference>
<dbReference type="PANTHER" id="PTHR11705:SF143">
    <property type="entry name" value="SLL0236 PROTEIN"/>
    <property type="match status" value="1"/>
</dbReference>
<dbReference type="InterPro" id="IPR033810">
    <property type="entry name" value="Carboxypeptidase_T"/>
</dbReference>
<evidence type="ECO:0000256" key="3">
    <source>
        <dbReference type="ARBA" id="ARBA00022645"/>
    </source>
</evidence>
<dbReference type="Gene3D" id="3.40.630.10">
    <property type="entry name" value="Zn peptidases"/>
    <property type="match status" value="1"/>
</dbReference>
<dbReference type="PROSITE" id="PS52035">
    <property type="entry name" value="PEPTIDASE_M14"/>
    <property type="match status" value="1"/>
</dbReference>
<accession>A0A7W6EN25</accession>
<dbReference type="EC" id="3.4.17.18" evidence="11"/>
<evidence type="ECO:0000256" key="9">
    <source>
        <dbReference type="ARBA" id="ARBA00023049"/>
    </source>
</evidence>
<evidence type="ECO:0000256" key="11">
    <source>
        <dbReference type="ARBA" id="ARBA00066554"/>
    </source>
</evidence>
<name>A0A7W6EN25_9BACT</name>
<feature type="domain" description="Peptidase M14" evidence="16">
    <location>
        <begin position="124"/>
        <end position="424"/>
    </location>
</feature>
<feature type="domain" description="CBM6" evidence="15">
    <location>
        <begin position="643"/>
        <end position="792"/>
    </location>
</feature>
<keyword evidence="6 13" id="KW-0732">Signal</keyword>
<dbReference type="InterPro" id="IPR003961">
    <property type="entry name" value="FN3_dom"/>
</dbReference>
<feature type="domain" description="Fibronectin type-III" evidence="14">
    <location>
        <begin position="536"/>
        <end position="623"/>
    </location>
</feature>
<dbReference type="InterPro" id="IPR041437">
    <property type="entry name" value="GH115_C"/>
</dbReference>
<dbReference type="Gene3D" id="2.60.40.10">
    <property type="entry name" value="Immunoglobulins"/>
    <property type="match status" value="1"/>
</dbReference>
<evidence type="ECO:0000313" key="18">
    <source>
        <dbReference type="Proteomes" id="UP000541352"/>
    </source>
</evidence>
<dbReference type="Gene3D" id="2.60.120.1620">
    <property type="match status" value="1"/>
</dbReference>
<dbReference type="Pfam" id="PF17829">
    <property type="entry name" value="GH115_C"/>
    <property type="match status" value="1"/>
</dbReference>
<evidence type="ECO:0000256" key="5">
    <source>
        <dbReference type="ARBA" id="ARBA00022723"/>
    </source>
</evidence>
<dbReference type="FunFam" id="3.40.630.10:FF:000084">
    <property type="entry name" value="Carboxypeptidase B2"/>
    <property type="match status" value="1"/>
</dbReference>